<organism evidence="1 2">
    <name type="scientific">Trifolium medium</name>
    <dbReference type="NCBI Taxonomy" id="97028"/>
    <lineage>
        <taxon>Eukaryota</taxon>
        <taxon>Viridiplantae</taxon>
        <taxon>Streptophyta</taxon>
        <taxon>Embryophyta</taxon>
        <taxon>Tracheophyta</taxon>
        <taxon>Spermatophyta</taxon>
        <taxon>Magnoliopsida</taxon>
        <taxon>eudicotyledons</taxon>
        <taxon>Gunneridae</taxon>
        <taxon>Pentapetalae</taxon>
        <taxon>rosids</taxon>
        <taxon>fabids</taxon>
        <taxon>Fabales</taxon>
        <taxon>Fabaceae</taxon>
        <taxon>Papilionoideae</taxon>
        <taxon>50 kb inversion clade</taxon>
        <taxon>NPAAA clade</taxon>
        <taxon>Hologalegina</taxon>
        <taxon>IRL clade</taxon>
        <taxon>Trifolieae</taxon>
        <taxon>Trifolium</taxon>
    </lineage>
</organism>
<reference evidence="1 2" key="1">
    <citation type="journal article" date="2018" name="Front. Plant Sci.">
        <title>Red Clover (Trifolium pratense) and Zigzag Clover (T. medium) - A Picture of Genomic Similarities and Differences.</title>
        <authorList>
            <person name="Dluhosova J."/>
            <person name="Istvanek J."/>
            <person name="Nedelnik J."/>
            <person name="Repkova J."/>
        </authorList>
    </citation>
    <scope>NUCLEOTIDE SEQUENCE [LARGE SCALE GENOMIC DNA]</scope>
    <source>
        <strain evidence="2">cv. 10/8</strain>
        <tissue evidence="1">Leaf</tissue>
    </source>
</reference>
<proteinExistence type="predicted"/>
<dbReference type="AlphaFoldDB" id="A0A392TUE1"/>
<name>A0A392TUE1_9FABA</name>
<evidence type="ECO:0000313" key="1">
    <source>
        <dbReference type="EMBL" id="MCI64549.1"/>
    </source>
</evidence>
<comment type="caution">
    <text evidence="1">The sequence shown here is derived from an EMBL/GenBank/DDBJ whole genome shotgun (WGS) entry which is preliminary data.</text>
</comment>
<evidence type="ECO:0000313" key="2">
    <source>
        <dbReference type="Proteomes" id="UP000265520"/>
    </source>
</evidence>
<protein>
    <submittedName>
        <fullName evidence="1">Uncharacterized protein</fullName>
    </submittedName>
</protein>
<accession>A0A392TUE1</accession>
<dbReference type="Proteomes" id="UP000265520">
    <property type="component" value="Unassembled WGS sequence"/>
</dbReference>
<sequence length="49" mass="5292">VFDLCDFICPAGFSGYATASDWCPLETYDSLREVNSGIHACDDQGSVSQ</sequence>
<keyword evidence="2" id="KW-1185">Reference proteome</keyword>
<dbReference type="EMBL" id="LXQA010658463">
    <property type="protein sequence ID" value="MCI64549.1"/>
    <property type="molecule type" value="Genomic_DNA"/>
</dbReference>
<feature type="non-terminal residue" evidence="1">
    <location>
        <position position="1"/>
    </location>
</feature>